<proteinExistence type="predicted"/>
<evidence type="ECO:0000256" key="1">
    <source>
        <dbReference type="ARBA" id="ARBA00022630"/>
    </source>
</evidence>
<dbReference type="EMBL" id="CABHNM010000079">
    <property type="protein sequence ID" value="VUX23393.1"/>
    <property type="molecule type" value="Genomic_DNA"/>
</dbReference>
<dbReference type="PANTHER" id="PTHR43278:SF4">
    <property type="entry name" value="NAD(P)H-DEPENDENT FMN-CONTAINING OXIDOREDUCTASE YWQN-RELATED"/>
    <property type="match status" value="1"/>
</dbReference>
<dbReference type="SUPFAM" id="SSF52218">
    <property type="entry name" value="Flavoproteins"/>
    <property type="match status" value="1"/>
</dbReference>
<organism evidence="4 5">
    <name type="scientific">Dorea longicatena</name>
    <dbReference type="NCBI Taxonomy" id="88431"/>
    <lineage>
        <taxon>Bacteria</taxon>
        <taxon>Bacillati</taxon>
        <taxon>Bacillota</taxon>
        <taxon>Clostridia</taxon>
        <taxon>Lachnospirales</taxon>
        <taxon>Lachnospiraceae</taxon>
        <taxon>Dorea</taxon>
    </lineage>
</organism>
<feature type="domain" description="NADPH-dependent FMN reductase-like" evidence="3">
    <location>
        <begin position="1"/>
        <end position="127"/>
    </location>
</feature>
<gene>
    <name evidence="4" type="primary">ywqN</name>
    <name evidence="4" type="ORF">DLSSTS7063_03187</name>
</gene>
<name>A0A564UUW7_9FIRM</name>
<accession>A0A564UUW7</accession>
<reference evidence="4 5" key="1">
    <citation type="submission" date="2019-07" db="EMBL/GenBank/DDBJ databases">
        <authorList>
            <person name="Hibberd C M."/>
            <person name="Gehrig L. J."/>
            <person name="Chang H.-W."/>
            <person name="Venkatesh S."/>
        </authorList>
    </citation>
    <scope>NUCLEOTIDE SEQUENCE [LARGE SCALE GENOMIC DNA]</scope>
    <source>
        <strain evidence="4">Dorea_longicatena_SSTS_Bg7063</strain>
    </source>
</reference>
<dbReference type="InterPro" id="IPR029039">
    <property type="entry name" value="Flavoprotein-like_sf"/>
</dbReference>
<evidence type="ECO:0000313" key="5">
    <source>
        <dbReference type="Proteomes" id="UP000398619"/>
    </source>
</evidence>
<protein>
    <submittedName>
        <fullName evidence="4">NAD(P)H-dependent FMN-containing oxidoreductase YwqN</fullName>
        <ecNumber evidence="4">1.-.-.-</ecNumber>
    </submittedName>
</protein>
<dbReference type="PANTHER" id="PTHR43278">
    <property type="entry name" value="NAD(P)H-DEPENDENT FMN-CONTAINING OXIDOREDUCTASE YWQN-RELATED"/>
    <property type="match status" value="1"/>
</dbReference>
<dbReference type="InterPro" id="IPR051796">
    <property type="entry name" value="ISF_SsuE-like"/>
</dbReference>
<evidence type="ECO:0000313" key="4">
    <source>
        <dbReference type="EMBL" id="VUX23393.1"/>
    </source>
</evidence>
<keyword evidence="4" id="KW-0560">Oxidoreductase</keyword>
<dbReference type="InterPro" id="IPR005025">
    <property type="entry name" value="FMN_Rdtase-like_dom"/>
</dbReference>
<keyword evidence="2" id="KW-0288">FMN</keyword>
<dbReference type="GO" id="GO:0016491">
    <property type="term" value="F:oxidoreductase activity"/>
    <property type="evidence" value="ECO:0007669"/>
    <property type="project" value="UniProtKB-KW"/>
</dbReference>
<dbReference type="Pfam" id="PF03358">
    <property type="entry name" value="FMN_red"/>
    <property type="match status" value="1"/>
</dbReference>
<dbReference type="EC" id="1.-.-.-" evidence="4"/>
<dbReference type="RefSeq" id="WP_144101707.1">
    <property type="nucleotide sequence ID" value="NZ_CABHNM010000079.1"/>
</dbReference>
<sequence length="174" mass="19323">MKIVIINGSARKGNTLTAIDAFMKGALEKNEIEVIQPDKLLIAPCKGCGACQCYKGCVDTDDTNPTIEKIAAADMILFATPVYWWGMSAQLKLVIDKCYCRGLQLKNKKVGVITVGGSPVDSIQYELMDKQFDCMASYLSWDMLFQKSYYANDRDDLAKDVKALKELEEIGKSI</sequence>
<dbReference type="Gene3D" id="3.40.50.360">
    <property type="match status" value="1"/>
</dbReference>
<dbReference type="AlphaFoldDB" id="A0A564UUW7"/>
<evidence type="ECO:0000256" key="2">
    <source>
        <dbReference type="ARBA" id="ARBA00022643"/>
    </source>
</evidence>
<dbReference type="Proteomes" id="UP000398619">
    <property type="component" value="Unassembled WGS sequence"/>
</dbReference>
<evidence type="ECO:0000259" key="3">
    <source>
        <dbReference type="Pfam" id="PF03358"/>
    </source>
</evidence>
<keyword evidence="1" id="KW-0285">Flavoprotein</keyword>